<evidence type="ECO:0000256" key="5">
    <source>
        <dbReference type="HAMAP-Rule" id="MF_00099"/>
    </source>
</evidence>
<dbReference type="InterPro" id="IPR035909">
    <property type="entry name" value="CheB_C"/>
</dbReference>
<dbReference type="AlphaFoldDB" id="A0A7C3ZP42"/>
<dbReference type="EC" id="3.1.1.61" evidence="5"/>
<keyword evidence="5 7" id="KW-0597">Phosphoprotein</keyword>
<organism evidence="10">
    <name type="scientific">Planktothricoides sp. SpSt-374</name>
    <dbReference type="NCBI Taxonomy" id="2282167"/>
    <lineage>
        <taxon>Bacteria</taxon>
        <taxon>Bacillati</taxon>
        <taxon>Cyanobacteriota</taxon>
        <taxon>Cyanophyceae</taxon>
        <taxon>Oscillatoriophycideae</taxon>
        <taxon>Oscillatoriales</taxon>
        <taxon>Oscillatoriaceae</taxon>
        <taxon>Planktothricoides</taxon>
    </lineage>
</organism>
<feature type="active site" evidence="5 6">
    <location>
        <position position="209"/>
    </location>
</feature>
<feature type="domain" description="Response regulatory" evidence="8">
    <location>
        <begin position="2"/>
        <end position="119"/>
    </location>
</feature>
<keyword evidence="2 5" id="KW-0145">Chemotaxis</keyword>
<dbReference type="GO" id="GO:0050568">
    <property type="term" value="F:protein-glutamine glutaminase activity"/>
    <property type="evidence" value="ECO:0007669"/>
    <property type="project" value="UniProtKB-UniRule"/>
</dbReference>
<evidence type="ECO:0000256" key="6">
    <source>
        <dbReference type="PROSITE-ProRule" id="PRU00050"/>
    </source>
</evidence>
<dbReference type="InterPro" id="IPR000673">
    <property type="entry name" value="Sig_transdc_resp-reg_Me-estase"/>
</dbReference>
<feature type="modified residue" description="4-aspartylphosphate" evidence="5 7">
    <location>
        <position position="53"/>
    </location>
</feature>
<evidence type="ECO:0000256" key="2">
    <source>
        <dbReference type="ARBA" id="ARBA00022500"/>
    </source>
</evidence>
<comment type="domain">
    <text evidence="5">Contains a C-terminal catalytic domain, and an N-terminal region which modulates catalytic activity.</text>
</comment>
<dbReference type="Gene3D" id="3.40.50.180">
    <property type="entry name" value="Methylesterase CheB, C-terminal domain"/>
    <property type="match status" value="1"/>
</dbReference>
<evidence type="ECO:0000256" key="4">
    <source>
        <dbReference type="ARBA" id="ARBA00048267"/>
    </source>
</evidence>
<reference evidence="10" key="1">
    <citation type="journal article" date="2020" name="mSystems">
        <title>Genome- and Community-Level Interaction Insights into Carbon Utilization and Element Cycling Functions of Hydrothermarchaeota in Hydrothermal Sediment.</title>
        <authorList>
            <person name="Zhou Z."/>
            <person name="Liu Y."/>
            <person name="Xu W."/>
            <person name="Pan J."/>
            <person name="Luo Z.H."/>
            <person name="Li M."/>
        </authorList>
    </citation>
    <scope>NUCLEOTIDE SEQUENCE [LARGE SCALE GENOMIC DNA]</scope>
    <source>
        <strain evidence="10">SpSt-374</strain>
    </source>
</reference>
<protein>
    <recommendedName>
        <fullName evidence="5">Protein-glutamate methylesterase/protein-glutamine glutaminase</fullName>
        <ecNumber evidence="5">3.1.1.61</ecNumber>
        <ecNumber evidence="5">3.5.1.44</ecNumber>
    </recommendedName>
</protein>
<keyword evidence="3 5" id="KW-0378">Hydrolase</keyword>
<dbReference type="InterPro" id="IPR008248">
    <property type="entry name" value="CheB-like"/>
</dbReference>
<dbReference type="PROSITE" id="PS50110">
    <property type="entry name" value="RESPONSE_REGULATORY"/>
    <property type="match status" value="1"/>
</dbReference>
<evidence type="ECO:0000259" key="9">
    <source>
        <dbReference type="PROSITE" id="PS50122"/>
    </source>
</evidence>
<proteinExistence type="inferred from homology"/>
<dbReference type="EC" id="3.5.1.44" evidence="5"/>
<comment type="subcellular location">
    <subcellularLocation>
        <location evidence="5">Cytoplasm</location>
    </subcellularLocation>
</comment>
<dbReference type="HAMAP" id="MF_00099">
    <property type="entry name" value="CheB_chemtxs"/>
    <property type="match status" value="1"/>
</dbReference>
<comment type="PTM">
    <text evidence="5">Phosphorylated by CheA. Phosphorylation of the N-terminal regulatory domain activates the methylesterase activity.</text>
</comment>
<feature type="active site" evidence="5 6">
    <location>
        <position position="182"/>
    </location>
</feature>
<dbReference type="PANTHER" id="PTHR42872:SF6">
    <property type="entry name" value="PROTEIN-GLUTAMATE METHYLESTERASE_PROTEIN-GLUTAMINE GLUTAMINASE"/>
    <property type="match status" value="1"/>
</dbReference>
<dbReference type="PROSITE" id="PS50122">
    <property type="entry name" value="CHEB"/>
    <property type="match status" value="1"/>
</dbReference>
<dbReference type="NCBIfam" id="NF001965">
    <property type="entry name" value="PRK00742.1"/>
    <property type="match status" value="1"/>
</dbReference>
<dbReference type="InterPro" id="IPR011006">
    <property type="entry name" value="CheY-like_superfamily"/>
</dbReference>
<dbReference type="SUPFAM" id="SSF52738">
    <property type="entry name" value="Methylesterase CheB, C-terminal domain"/>
    <property type="match status" value="1"/>
</dbReference>
<accession>A0A7C3ZP42</accession>
<comment type="function">
    <text evidence="5">Involved in chemotaxis. Part of a chemotaxis signal transduction system that modulates chemotaxis in response to various stimuli. Catalyzes the demethylation of specific methylglutamate residues introduced into the chemoreceptors (methyl-accepting chemotaxis proteins or MCP) by CheR. Also mediates the irreversible deamidation of specific glutamine residues to glutamic acid.</text>
</comment>
<evidence type="ECO:0000256" key="7">
    <source>
        <dbReference type="PROSITE-ProRule" id="PRU00169"/>
    </source>
</evidence>
<dbReference type="PIRSF" id="PIRSF000876">
    <property type="entry name" value="RR_chemtxs_CheB"/>
    <property type="match status" value="1"/>
</dbReference>
<comment type="similarity">
    <text evidence="5">Belongs to the CheB family.</text>
</comment>
<comment type="catalytic activity">
    <reaction evidence="5">
        <text>L-glutaminyl-[protein] + H2O = L-glutamyl-[protein] + NH4(+)</text>
        <dbReference type="Rhea" id="RHEA:16441"/>
        <dbReference type="Rhea" id="RHEA-COMP:10207"/>
        <dbReference type="Rhea" id="RHEA-COMP:10208"/>
        <dbReference type="ChEBI" id="CHEBI:15377"/>
        <dbReference type="ChEBI" id="CHEBI:28938"/>
        <dbReference type="ChEBI" id="CHEBI:29973"/>
        <dbReference type="ChEBI" id="CHEBI:30011"/>
        <dbReference type="EC" id="3.5.1.44"/>
    </reaction>
</comment>
<dbReference type="SMART" id="SM00448">
    <property type="entry name" value="REC"/>
    <property type="match status" value="1"/>
</dbReference>
<dbReference type="CDD" id="cd17541">
    <property type="entry name" value="REC_CheB-like"/>
    <property type="match status" value="1"/>
</dbReference>
<dbReference type="CDD" id="cd16432">
    <property type="entry name" value="CheB_Rec"/>
    <property type="match status" value="1"/>
</dbReference>
<dbReference type="EMBL" id="DSPX01000192">
    <property type="protein sequence ID" value="HGG02561.1"/>
    <property type="molecule type" value="Genomic_DNA"/>
</dbReference>
<evidence type="ECO:0000256" key="3">
    <source>
        <dbReference type="ARBA" id="ARBA00022801"/>
    </source>
</evidence>
<dbReference type="GO" id="GO:0008984">
    <property type="term" value="F:protein-glutamate methylesterase activity"/>
    <property type="evidence" value="ECO:0007669"/>
    <property type="project" value="UniProtKB-UniRule"/>
</dbReference>
<dbReference type="PANTHER" id="PTHR42872">
    <property type="entry name" value="PROTEIN-GLUTAMATE METHYLESTERASE/PROTEIN-GLUTAMINE GLUTAMINASE"/>
    <property type="match status" value="1"/>
</dbReference>
<comment type="catalytic activity">
    <reaction evidence="4 5">
        <text>[protein]-L-glutamate 5-O-methyl ester + H2O = L-glutamyl-[protein] + methanol + H(+)</text>
        <dbReference type="Rhea" id="RHEA:23236"/>
        <dbReference type="Rhea" id="RHEA-COMP:10208"/>
        <dbReference type="Rhea" id="RHEA-COMP:10311"/>
        <dbReference type="ChEBI" id="CHEBI:15377"/>
        <dbReference type="ChEBI" id="CHEBI:15378"/>
        <dbReference type="ChEBI" id="CHEBI:17790"/>
        <dbReference type="ChEBI" id="CHEBI:29973"/>
        <dbReference type="ChEBI" id="CHEBI:82795"/>
        <dbReference type="EC" id="3.1.1.61"/>
    </reaction>
</comment>
<feature type="domain" description="CheB-type methylesterase" evidence="9">
    <location>
        <begin position="176"/>
        <end position="354"/>
    </location>
</feature>
<evidence type="ECO:0000259" key="8">
    <source>
        <dbReference type="PROSITE" id="PS50110"/>
    </source>
</evidence>
<feature type="active site" evidence="5 6">
    <location>
        <position position="302"/>
    </location>
</feature>
<dbReference type="GO" id="GO:0006935">
    <property type="term" value="P:chemotaxis"/>
    <property type="evidence" value="ECO:0007669"/>
    <property type="project" value="UniProtKB-UniRule"/>
</dbReference>
<evidence type="ECO:0000256" key="1">
    <source>
        <dbReference type="ARBA" id="ARBA00022490"/>
    </source>
</evidence>
<dbReference type="InterPro" id="IPR001789">
    <property type="entry name" value="Sig_transdc_resp-reg_receiver"/>
</dbReference>
<dbReference type="Pfam" id="PF01339">
    <property type="entry name" value="CheB_methylest"/>
    <property type="match status" value="1"/>
</dbReference>
<dbReference type="Gene3D" id="3.40.50.2300">
    <property type="match status" value="1"/>
</dbReference>
<dbReference type="SUPFAM" id="SSF52172">
    <property type="entry name" value="CheY-like"/>
    <property type="match status" value="1"/>
</dbReference>
<sequence length="358" mass="37516">MRIAIVNDMVMAVEALRRVISTVPEYEVAWTARNGAEAVAKCQKDLPDLILMDLIMPVMDGVEATRQIMANSPCAILIVTATVKGNAPQVFEALGYGALDAVSTPVLVSIPQGGVGNSIQGADTGKETMLGQRLPANVPPQKNLLAKIATVGKLIGKGSSLAKSKISLGVSRRPHLVAIGASTGGPKALAKLLSGLPSDFSGAVAIVQHLDAQFAKGLAEWLNQQTDIPVKVARAGDRLEPGKILIAGTNDHLVLQSNLTLAYTPEPRTCPYRPSVDAFFDSLAAHWPDPGTAVLMTGMGRDGAEGLSHLRAKNWHTIAQDKATSVVYGMPKAAVELGAAVEILPLEAIAPALVNLNV</sequence>
<dbReference type="GO" id="GO:0000156">
    <property type="term" value="F:phosphorelay response regulator activity"/>
    <property type="evidence" value="ECO:0007669"/>
    <property type="project" value="InterPro"/>
</dbReference>
<evidence type="ECO:0000313" key="10">
    <source>
        <dbReference type="EMBL" id="HGG02561.1"/>
    </source>
</evidence>
<comment type="caution">
    <text evidence="10">The sequence shown here is derived from an EMBL/GenBank/DDBJ whole genome shotgun (WGS) entry which is preliminary data.</text>
</comment>
<name>A0A7C3ZP42_9CYAN</name>
<dbReference type="GO" id="GO:0005737">
    <property type="term" value="C:cytoplasm"/>
    <property type="evidence" value="ECO:0007669"/>
    <property type="project" value="UniProtKB-SubCell"/>
</dbReference>
<keyword evidence="1 5" id="KW-0963">Cytoplasm</keyword>
<dbReference type="Pfam" id="PF00072">
    <property type="entry name" value="Response_reg"/>
    <property type="match status" value="1"/>
</dbReference>
<gene>
    <name evidence="5" type="primary">cheB</name>
    <name evidence="10" type="ORF">ENR15_18450</name>
</gene>